<comment type="caution">
    <text evidence="2">The sequence shown here is derived from an EMBL/GenBank/DDBJ whole genome shotgun (WGS) entry which is preliminary data.</text>
</comment>
<dbReference type="STRING" id="1802723.A2675_03025"/>
<organism evidence="2 3">
    <name type="scientific">Candidatus Yonathbacteria bacterium RIFCSPHIGHO2_01_FULL_51_10</name>
    <dbReference type="NCBI Taxonomy" id="1802723"/>
    <lineage>
        <taxon>Bacteria</taxon>
        <taxon>Candidatus Yonathiibacteriota</taxon>
    </lineage>
</organism>
<proteinExistence type="predicted"/>
<protein>
    <submittedName>
        <fullName evidence="2">Uncharacterized protein</fullName>
    </submittedName>
</protein>
<name>A0A1G2S3G2_9BACT</name>
<sequence length="207" mass="21839">MRNHLISFILIILAVATYFAFTAPLWSQAEILKESIANDQDAIKEGRDLQALVQDVSGIVSEISPEQQSALEAILPEKVDEILLLNDIYTLAASHEMQVQDLGLVDDVSANTNANSAGASGDALSVSTASSGPKTRMVTFSVSAGYAPFVAFIKELEKSLVLYEITSIKFSASTDGSTKAGSSASGSKSSQSAGTSYTVTITTYSVK</sequence>
<dbReference type="Gene3D" id="3.30.70.60">
    <property type="match status" value="1"/>
</dbReference>
<dbReference type="AlphaFoldDB" id="A0A1G2S3G2"/>
<gene>
    <name evidence="2" type="ORF">A2675_03025</name>
</gene>
<dbReference type="Proteomes" id="UP000176997">
    <property type="component" value="Unassembled WGS sequence"/>
</dbReference>
<reference evidence="2 3" key="1">
    <citation type="journal article" date="2016" name="Nat. Commun.">
        <title>Thousands of microbial genomes shed light on interconnected biogeochemical processes in an aquifer system.</title>
        <authorList>
            <person name="Anantharaman K."/>
            <person name="Brown C.T."/>
            <person name="Hug L.A."/>
            <person name="Sharon I."/>
            <person name="Castelle C.J."/>
            <person name="Probst A.J."/>
            <person name="Thomas B.C."/>
            <person name="Singh A."/>
            <person name="Wilkins M.J."/>
            <person name="Karaoz U."/>
            <person name="Brodie E.L."/>
            <person name="Williams K.H."/>
            <person name="Hubbard S.S."/>
            <person name="Banfield J.F."/>
        </authorList>
    </citation>
    <scope>NUCLEOTIDE SEQUENCE [LARGE SCALE GENOMIC DNA]</scope>
</reference>
<evidence type="ECO:0000313" key="3">
    <source>
        <dbReference type="Proteomes" id="UP000176997"/>
    </source>
</evidence>
<accession>A0A1G2S3G2</accession>
<evidence type="ECO:0000313" key="2">
    <source>
        <dbReference type="EMBL" id="OHA79633.1"/>
    </source>
</evidence>
<feature type="region of interest" description="Disordered" evidence="1">
    <location>
        <begin position="173"/>
        <end position="193"/>
    </location>
</feature>
<dbReference type="InterPro" id="IPR014717">
    <property type="entry name" value="Transl_elong_EF1B/ribsomal_bS6"/>
</dbReference>
<dbReference type="EMBL" id="MHUS01000044">
    <property type="protein sequence ID" value="OHA79633.1"/>
    <property type="molecule type" value="Genomic_DNA"/>
</dbReference>
<evidence type="ECO:0000256" key="1">
    <source>
        <dbReference type="SAM" id="MobiDB-lite"/>
    </source>
</evidence>